<dbReference type="InterPro" id="IPR025345">
    <property type="entry name" value="DUF4249"/>
</dbReference>
<feature type="signal peptide" evidence="1">
    <location>
        <begin position="1"/>
        <end position="19"/>
    </location>
</feature>
<reference evidence="3" key="1">
    <citation type="journal article" date="2019" name="Int. J. Syst. Evol. Microbiol.">
        <title>The Global Catalogue of Microorganisms (GCM) 10K type strain sequencing project: providing services to taxonomists for standard genome sequencing and annotation.</title>
        <authorList>
            <consortium name="The Broad Institute Genomics Platform"/>
            <consortium name="The Broad Institute Genome Sequencing Center for Infectious Disease"/>
            <person name="Wu L."/>
            <person name="Ma J."/>
        </authorList>
    </citation>
    <scope>NUCLEOTIDE SEQUENCE [LARGE SCALE GENOMIC DNA]</scope>
    <source>
        <strain evidence="3">CECT 7956</strain>
    </source>
</reference>
<dbReference type="Pfam" id="PF14054">
    <property type="entry name" value="DUF4249"/>
    <property type="match status" value="1"/>
</dbReference>
<protein>
    <submittedName>
        <fullName evidence="2">DUF4249 family protein</fullName>
    </submittedName>
</protein>
<dbReference type="EMBL" id="JBHRYQ010000001">
    <property type="protein sequence ID" value="MFC3811700.1"/>
    <property type="molecule type" value="Genomic_DNA"/>
</dbReference>
<keyword evidence="1" id="KW-0732">Signal</keyword>
<gene>
    <name evidence="2" type="ORF">ACFOOI_13640</name>
</gene>
<feature type="chain" id="PRO_5047303155" evidence="1">
    <location>
        <begin position="20"/>
        <end position="297"/>
    </location>
</feature>
<evidence type="ECO:0000313" key="2">
    <source>
        <dbReference type="EMBL" id="MFC3811700.1"/>
    </source>
</evidence>
<dbReference type="PROSITE" id="PS51257">
    <property type="entry name" value="PROKAR_LIPOPROTEIN"/>
    <property type="match status" value="1"/>
</dbReference>
<name>A0ABV7YXF9_9BACT</name>
<dbReference type="Proteomes" id="UP001595616">
    <property type="component" value="Unassembled WGS sequence"/>
</dbReference>
<evidence type="ECO:0000256" key="1">
    <source>
        <dbReference type="SAM" id="SignalP"/>
    </source>
</evidence>
<proteinExistence type="predicted"/>
<evidence type="ECO:0000313" key="3">
    <source>
        <dbReference type="Proteomes" id="UP001595616"/>
    </source>
</evidence>
<dbReference type="RefSeq" id="WP_379838539.1">
    <property type="nucleotide sequence ID" value="NZ_JBHRYQ010000001.1"/>
</dbReference>
<accession>A0ABV7YXF9</accession>
<organism evidence="2 3">
    <name type="scientific">Lacihabitans lacunae</name>
    <dbReference type="NCBI Taxonomy" id="1028214"/>
    <lineage>
        <taxon>Bacteria</taxon>
        <taxon>Pseudomonadati</taxon>
        <taxon>Bacteroidota</taxon>
        <taxon>Cytophagia</taxon>
        <taxon>Cytophagales</taxon>
        <taxon>Leadbetterellaceae</taxon>
        <taxon>Lacihabitans</taxon>
    </lineage>
</organism>
<comment type="caution">
    <text evidence="2">The sequence shown here is derived from an EMBL/GenBank/DDBJ whole genome shotgun (WGS) entry which is preliminary data.</text>
</comment>
<keyword evidence="3" id="KW-1185">Reference proteome</keyword>
<sequence>MKNKLTIIVLTSLSFGLLACEKQLIFDNTNFEEQTVLYAILNSEEPVHLIVDKTFPSIGKVYPDYTNFEPIVLLYENEKLVETLKNIGQNNFASKTLIPNPEFTYKVEVKNNNQSIITPEIKFVEKPIVKGIHDLIEVESPFGNSKAYSLEIEVKISDFTNPFYAMQIVGLNGNEVIPVNVFHPYKSNEIGDPCGQLVNYGIYWYDSSCATDSILRLNLGFEIRGYSQKLSKYVEIPKIKIKVQHISESYKSLISDFLPEGIERIFNNVSNSYSNIENGLGVAGSINQVSYEININK</sequence>